<name>A0ACB9MJL9_BAUVA</name>
<dbReference type="EMBL" id="CM039434">
    <property type="protein sequence ID" value="KAI4324045.1"/>
    <property type="molecule type" value="Genomic_DNA"/>
</dbReference>
<accession>A0ACB9MJL9</accession>
<sequence length="105" mass="11643">MCSYANKKRRDVSFGSFPSSGQNGQSCVQAKLPEGSRVHSVFHVSQLKAAVGQGTAKSEIPIELEQEIPVVELEELLKHRTINRINQEVSQVLVKWKNLPLSEAT</sequence>
<keyword evidence="2" id="KW-1185">Reference proteome</keyword>
<proteinExistence type="predicted"/>
<gene>
    <name evidence="1" type="ORF">L6164_023612</name>
</gene>
<dbReference type="Proteomes" id="UP000828941">
    <property type="component" value="Chromosome 9"/>
</dbReference>
<evidence type="ECO:0000313" key="2">
    <source>
        <dbReference type="Proteomes" id="UP000828941"/>
    </source>
</evidence>
<evidence type="ECO:0000313" key="1">
    <source>
        <dbReference type="EMBL" id="KAI4324045.1"/>
    </source>
</evidence>
<organism evidence="1 2">
    <name type="scientific">Bauhinia variegata</name>
    <name type="common">Purple orchid tree</name>
    <name type="synonym">Phanera variegata</name>
    <dbReference type="NCBI Taxonomy" id="167791"/>
    <lineage>
        <taxon>Eukaryota</taxon>
        <taxon>Viridiplantae</taxon>
        <taxon>Streptophyta</taxon>
        <taxon>Embryophyta</taxon>
        <taxon>Tracheophyta</taxon>
        <taxon>Spermatophyta</taxon>
        <taxon>Magnoliopsida</taxon>
        <taxon>eudicotyledons</taxon>
        <taxon>Gunneridae</taxon>
        <taxon>Pentapetalae</taxon>
        <taxon>rosids</taxon>
        <taxon>fabids</taxon>
        <taxon>Fabales</taxon>
        <taxon>Fabaceae</taxon>
        <taxon>Cercidoideae</taxon>
        <taxon>Cercideae</taxon>
        <taxon>Bauhiniinae</taxon>
        <taxon>Bauhinia</taxon>
    </lineage>
</organism>
<reference evidence="1 2" key="1">
    <citation type="journal article" date="2022" name="DNA Res.">
        <title>Chromosomal-level genome assembly of the orchid tree Bauhinia variegata (Leguminosae; Cercidoideae) supports the allotetraploid origin hypothesis of Bauhinia.</title>
        <authorList>
            <person name="Zhong Y."/>
            <person name="Chen Y."/>
            <person name="Zheng D."/>
            <person name="Pang J."/>
            <person name="Liu Y."/>
            <person name="Luo S."/>
            <person name="Meng S."/>
            <person name="Qian L."/>
            <person name="Wei D."/>
            <person name="Dai S."/>
            <person name="Zhou R."/>
        </authorList>
    </citation>
    <scope>NUCLEOTIDE SEQUENCE [LARGE SCALE GENOMIC DNA]</scope>
    <source>
        <strain evidence="1">BV-YZ2020</strain>
    </source>
</reference>
<comment type="caution">
    <text evidence="1">The sequence shown here is derived from an EMBL/GenBank/DDBJ whole genome shotgun (WGS) entry which is preliminary data.</text>
</comment>
<protein>
    <submittedName>
        <fullName evidence="1">Uncharacterized protein</fullName>
    </submittedName>
</protein>